<dbReference type="AlphaFoldDB" id="A0A4V0YEX9"/>
<name>A0A4V0YEX9_9BACL</name>
<evidence type="ECO:0000313" key="1">
    <source>
        <dbReference type="EMBL" id="QAY65771.1"/>
    </source>
</evidence>
<gene>
    <name evidence="1" type="ORF">ET464_04625</name>
</gene>
<dbReference type="InterPro" id="IPR036102">
    <property type="entry name" value="OsmC/Ohrsf"/>
</dbReference>
<dbReference type="RefSeq" id="WP_129438651.1">
    <property type="nucleotide sequence ID" value="NZ_CP035492.1"/>
</dbReference>
<dbReference type="InterPro" id="IPR003718">
    <property type="entry name" value="OsmC/Ohr_fam"/>
</dbReference>
<accession>A0A4V0YEX9</accession>
<protein>
    <submittedName>
        <fullName evidence="1">OsmC family peroxiredoxin</fullName>
    </submittedName>
</protein>
<proteinExistence type="predicted"/>
<dbReference type="OrthoDB" id="9804010at2"/>
<dbReference type="Proteomes" id="UP000293568">
    <property type="component" value="Chromosome"/>
</dbReference>
<evidence type="ECO:0000313" key="2">
    <source>
        <dbReference type="Proteomes" id="UP000293568"/>
    </source>
</evidence>
<dbReference type="PANTHER" id="PTHR34352">
    <property type="entry name" value="PROTEIN YHFA"/>
    <property type="match status" value="1"/>
</dbReference>
<keyword evidence="2" id="KW-1185">Reference proteome</keyword>
<dbReference type="KEGG" id="pprt:ET464_04625"/>
<dbReference type="Gene3D" id="3.30.300.20">
    <property type="match status" value="1"/>
</dbReference>
<dbReference type="EMBL" id="CP035492">
    <property type="protein sequence ID" value="QAY65771.1"/>
    <property type="molecule type" value="Genomic_DNA"/>
</dbReference>
<sequence>MQVQTVWKGKRAFDSTGPSGYRVQMDATAAYGGDSKGTTPMELVLSALAGCIGIDVTMILDAFLDKVKSIEIETTGARKETQPTGFTAIELLFRVEGDIPDYRFWKAIELGKQKYCAVSDSLKADITYRLILNGTEYVKPE</sequence>
<dbReference type="PANTHER" id="PTHR34352:SF1">
    <property type="entry name" value="PROTEIN YHFA"/>
    <property type="match status" value="1"/>
</dbReference>
<dbReference type="SUPFAM" id="SSF82784">
    <property type="entry name" value="OsmC-like"/>
    <property type="match status" value="1"/>
</dbReference>
<reference evidence="1 2" key="1">
    <citation type="submission" date="2019-01" db="EMBL/GenBank/DDBJ databases">
        <title>Genome sequencing of strain FW100M-2.</title>
        <authorList>
            <person name="Heo J."/>
            <person name="Kim S.-J."/>
            <person name="Kim J.-S."/>
            <person name="Hong S.-B."/>
            <person name="Kwon S.-W."/>
        </authorList>
    </citation>
    <scope>NUCLEOTIDE SEQUENCE [LARGE SCALE GENOMIC DNA]</scope>
    <source>
        <strain evidence="1 2">FW100M-2</strain>
    </source>
</reference>
<dbReference type="Pfam" id="PF02566">
    <property type="entry name" value="OsmC"/>
    <property type="match status" value="1"/>
</dbReference>
<organism evidence="1 2">
    <name type="scientific">Paenibacillus protaetiae</name>
    <dbReference type="NCBI Taxonomy" id="2509456"/>
    <lineage>
        <taxon>Bacteria</taxon>
        <taxon>Bacillati</taxon>
        <taxon>Bacillota</taxon>
        <taxon>Bacilli</taxon>
        <taxon>Bacillales</taxon>
        <taxon>Paenibacillaceae</taxon>
        <taxon>Paenibacillus</taxon>
    </lineage>
</organism>
<dbReference type="InterPro" id="IPR015946">
    <property type="entry name" value="KH_dom-like_a/b"/>
</dbReference>